<accession>A0A183ABF2</accession>
<evidence type="ECO:0000256" key="2">
    <source>
        <dbReference type="ARBA" id="ARBA00022553"/>
    </source>
</evidence>
<feature type="region of interest" description="Disordered" evidence="4">
    <location>
        <begin position="1"/>
        <end position="30"/>
    </location>
</feature>
<gene>
    <name evidence="6" type="ORF">ECPE_LOCUS4287</name>
</gene>
<feature type="region of interest" description="Disordered" evidence="4">
    <location>
        <begin position="734"/>
        <end position="805"/>
    </location>
</feature>
<keyword evidence="3" id="KW-0832">Ubl conjugation</keyword>
<keyword evidence="1" id="KW-1017">Isopeptide bond</keyword>
<dbReference type="OrthoDB" id="10038493at2759"/>
<evidence type="ECO:0000313" key="6">
    <source>
        <dbReference type="EMBL" id="VDP72167.1"/>
    </source>
</evidence>
<keyword evidence="2" id="KW-0597">Phosphoprotein</keyword>
<feature type="domain" description="ZMYM2-like/QRICH1 C-terminal" evidence="5">
    <location>
        <begin position="411"/>
        <end position="566"/>
    </location>
</feature>
<dbReference type="PANTHER" id="PTHR46963:SF2">
    <property type="match status" value="1"/>
</dbReference>
<proteinExistence type="predicted"/>
<feature type="compositionally biased region" description="Low complexity" evidence="4">
    <location>
        <begin position="778"/>
        <end position="795"/>
    </location>
</feature>
<feature type="compositionally biased region" description="Low complexity" evidence="4">
    <location>
        <begin position="194"/>
        <end position="226"/>
    </location>
</feature>
<dbReference type="Proteomes" id="UP000272942">
    <property type="component" value="Unassembled WGS sequence"/>
</dbReference>
<name>A0A183ABF2_9TREM</name>
<dbReference type="Pfam" id="PF12012">
    <property type="entry name" value="DUF3504"/>
    <property type="match status" value="1"/>
</dbReference>
<dbReference type="PANTHER" id="PTHR46963">
    <property type="entry name" value="SIMILAR TO RIKEN CDNA E130308A19"/>
    <property type="match status" value="1"/>
</dbReference>
<feature type="compositionally biased region" description="Low complexity" evidence="4">
    <location>
        <begin position="1"/>
        <end position="10"/>
    </location>
</feature>
<dbReference type="InterPro" id="IPR021893">
    <property type="entry name" value="ZMYM2-like_C"/>
</dbReference>
<evidence type="ECO:0000313" key="8">
    <source>
        <dbReference type="WBParaSite" id="ECPE_0000429601-mRNA-1"/>
    </source>
</evidence>
<dbReference type="EMBL" id="UZAN01041158">
    <property type="protein sequence ID" value="VDP72167.1"/>
    <property type="molecule type" value="Genomic_DNA"/>
</dbReference>
<feature type="region of interest" description="Disordered" evidence="4">
    <location>
        <begin position="180"/>
        <end position="251"/>
    </location>
</feature>
<feature type="compositionally biased region" description="Polar residues" evidence="4">
    <location>
        <begin position="227"/>
        <end position="251"/>
    </location>
</feature>
<feature type="region of interest" description="Disordered" evidence="4">
    <location>
        <begin position="81"/>
        <end position="124"/>
    </location>
</feature>
<evidence type="ECO:0000256" key="4">
    <source>
        <dbReference type="SAM" id="MobiDB-lite"/>
    </source>
</evidence>
<feature type="compositionally biased region" description="Polar residues" evidence="4">
    <location>
        <begin position="749"/>
        <end position="765"/>
    </location>
</feature>
<feature type="compositionally biased region" description="Basic and acidic residues" evidence="4">
    <location>
        <begin position="102"/>
        <end position="112"/>
    </location>
</feature>
<organism evidence="8">
    <name type="scientific">Echinostoma caproni</name>
    <dbReference type="NCBI Taxonomy" id="27848"/>
    <lineage>
        <taxon>Eukaryota</taxon>
        <taxon>Metazoa</taxon>
        <taxon>Spiralia</taxon>
        <taxon>Lophotrochozoa</taxon>
        <taxon>Platyhelminthes</taxon>
        <taxon>Trematoda</taxon>
        <taxon>Digenea</taxon>
        <taxon>Plagiorchiida</taxon>
        <taxon>Echinostomata</taxon>
        <taxon>Echinostomatoidea</taxon>
        <taxon>Echinostomatidae</taxon>
        <taxon>Echinostoma</taxon>
    </lineage>
</organism>
<evidence type="ECO:0000256" key="3">
    <source>
        <dbReference type="ARBA" id="ARBA00022843"/>
    </source>
</evidence>
<dbReference type="WBParaSite" id="ECPE_0000429601-mRNA-1">
    <property type="protein sequence ID" value="ECPE_0000429601-mRNA-1"/>
    <property type="gene ID" value="ECPE_0000429601"/>
</dbReference>
<reference evidence="6 7" key="2">
    <citation type="submission" date="2018-11" db="EMBL/GenBank/DDBJ databases">
        <authorList>
            <consortium name="Pathogen Informatics"/>
        </authorList>
    </citation>
    <scope>NUCLEOTIDE SEQUENCE [LARGE SCALE GENOMIC DNA]</scope>
    <source>
        <strain evidence="6 7">Egypt</strain>
    </source>
</reference>
<keyword evidence="7" id="KW-1185">Reference proteome</keyword>
<evidence type="ECO:0000259" key="5">
    <source>
        <dbReference type="Pfam" id="PF12012"/>
    </source>
</evidence>
<evidence type="ECO:0000256" key="1">
    <source>
        <dbReference type="ARBA" id="ARBA00022499"/>
    </source>
</evidence>
<evidence type="ECO:0000313" key="7">
    <source>
        <dbReference type="Proteomes" id="UP000272942"/>
    </source>
</evidence>
<reference evidence="8" key="1">
    <citation type="submission" date="2016-06" db="UniProtKB">
        <authorList>
            <consortium name="WormBaseParasite"/>
        </authorList>
    </citation>
    <scope>IDENTIFICATION</scope>
</reference>
<feature type="compositionally biased region" description="Low complexity" evidence="4">
    <location>
        <begin position="18"/>
        <end position="30"/>
    </location>
</feature>
<protein>
    <submittedName>
        <fullName evidence="8">DUF3504 domain-containing protein</fullName>
    </submittedName>
</protein>
<sequence length="871" mass="93837">MDAFKTSNPLWAPPPPSTTTSSSSSVPSGPSRIPDLLYTPLIKPEIMPGYPALVPPFPFCEGLSMLPSLYASVQRNATGGGSGLINPSTESNLAIGPSWSENRADMSNDCRTDANSGSVWPGASPRLSRIEAPLGADHHQIGLNSEPRLNVIGMINQTNHPKSPDISGKSVRELNKSLTHAANTGSPSKPAHGNTTTATTTTTTTTPTTPTSSSAPTTVSTPTNSTGIANVTSASGHGNTYPENQAGSTNGLVHNTLRKTRSDMKVIHRYLVQVKHDTRDIHQIPYYELDQYIQDFVLTAKKKDGHEYEPESLKAFVHSLERHLKHHDYPHSVLKGSAFTGTRAVLNQRLNELRALSRSGASTHLTYASVFGSGKRAMDDSGLDTGSGHGATAGMSKRSQAGKMLTTGALIQAGLLGKDNPQAVLNSLWLINRTQFNIGGTQRHRNLVWGQFQLITDDHGVKSIKFTPLFESAEVRYCRGHGGGKNTATDFSGRSVSGMQTLTGSNLSKRQPLPFNCVELFELYANLRPVEARGVSEPFYLCPESAWEQSGSWFKTSAAGSQLLSRIPRLLGLKPSREPPVQLDASSIETRDMSGANLTRDPALTNGDRNTSFGHTPVPVPKHFFDQSFPAAPIGSGLPSIHPSLGPNLFNLFPFMFNCPTDTNGSTVAQNPYMLPSSAYANLLANNPLLSYSARFDQDAEKNISLLPVSRASEADDLSRTGELDLCRPKLSPRHSVLRSPLSHPVPSSDGTPSPTDAENLSLSDMSPRLQCAVRGADSTSLSKNTSSSVDNSESVSRKHSGSSSERIKLDDGIYVKDGSTDLSGDMANRASMAFSQNPIEFAKPDALKAFRIKLLLLWVWWLHAAGQIIQ</sequence>
<dbReference type="AlphaFoldDB" id="A0A183ABF2"/>
<dbReference type="InterPro" id="IPR042838">
    <property type="entry name" value="KIAA1958"/>
</dbReference>